<dbReference type="InterPro" id="IPR009057">
    <property type="entry name" value="Homeodomain-like_sf"/>
</dbReference>
<dbReference type="Pfam" id="PF00072">
    <property type="entry name" value="Response_reg"/>
    <property type="match status" value="1"/>
</dbReference>
<accession>A0A858RMK1</accession>
<evidence type="ECO:0000256" key="4">
    <source>
        <dbReference type="ARBA" id="ARBA00023125"/>
    </source>
</evidence>
<dbReference type="PROSITE" id="PS00676">
    <property type="entry name" value="SIGMA54_INTERACT_2"/>
    <property type="match status" value="1"/>
</dbReference>
<dbReference type="SMART" id="SM00448">
    <property type="entry name" value="REC"/>
    <property type="match status" value="1"/>
</dbReference>
<evidence type="ECO:0000256" key="5">
    <source>
        <dbReference type="ARBA" id="ARBA00023163"/>
    </source>
</evidence>
<feature type="domain" description="Response regulatory" evidence="8">
    <location>
        <begin position="10"/>
        <end position="123"/>
    </location>
</feature>
<gene>
    <name evidence="9" type="ORF">HHL09_15930</name>
</gene>
<dbReference type="InterPro" id="IPR025943">
    <property type="entry name" value="Sigma_54_int_dom_ATP-bd_2"/>
</dbReference>
<dbReference type="PROSITE" id="PS50045">
    <property type="entry name" value="SIGMA54_INTERACT_4"/>
    <property type="match status" value="1"/>
</dbReference>
<feature type="domain" description="Sigma-54 factor interaction" evidence="7">
    <location>
        <begin position="149"/>
        <end position="378"/>
    </location>
</feature>
<feature type="modified residue" description="4-aspartylphosphate" evidence="6">
    <location>
        <position position="58"/>
    </location>
</feature>
<evidence type="ECO:0000256" key="1">
    <source>
        <dbReference type="ARBA" id="ARBA00022741"/>
    </source>
</evidence>
<keyword evidence="6" id="KW-0597">Phosphoprotein</keyword>
<keyword evidence="2" id="KW-0067">ATP-binding</keyword>
<dbReference type="KEGG" id="luo:HHL09_15930"/>
<evidence type="ECO:0000256" key="2">
    <source>
        <dbReference type="ARBA" id="ARBA00022840"/>
    </source>
</evidence>
<dbReference type="InterPro" id="IPR002078">
    <property type="entry name" value="Sigma_54_int"/>
</dbReference>
<dbReference type="InterPro" id="IPR011006">
    <property type="entry name" value="CheY-like_superfamily"/>
</dbReference>
<dbReference type="Pfam" id="PF25601">
    <property type="entry name" value="AAA_lid_14"/>
    <property type="match status" value="1"/>
</dbReference>
<dbReference type="PANTHER" id="PTHR32071">
    <property type="entry name" value="TRANSCRIPTIONAL REGULATORY PROTEIN"/>
    <property type="match status" value="1"/>
</dbReference>
<dbReference type="Gene3D" id="1.10.10.60">
    <property type="entry name" value="Homeodomain-like"/>
    <property type="match status" value="1"/>
</dbReference>
<dbReference type="InterPro" id="IPR025662">
    <property type="entry name" value="Sigma_54_int_dom_ATP-bd_1"/>
</dbReference>
<evidence type="ECO:0000259" key="8">
    <source>
        <dbReference type="PROSITE" id="PS50110"/>
    </source>
</evidence>
<keyword evidence="1" id="KW-0547">Nucleotide-binding</keyword>
<dbReference type="GO" id="GO:0003677">
    <property type="term" value="F:DNA binding"/>
    <property type="evidence" value="ECO:0007669"/>
    <property type="project" value="UniProtKB-KW"/>
</dbReference>
<dbReference type="Pfam" id="PF00158">
    <property type="entry name" value="Sigma54_activat"/>
    <property type="match status" value="1"/>
</dbReference>
<sequence>MARYPSDAPNLLIVDDDSTIQRLLEFAAKDHGWRPVAAGTGNHALELLDEAIEAVVLDHGLPDVEGMEVLSRIRDRFPDLPVIMLTGLNDAETAVKALRAGAADYLTKPFELKRLFDILREIRRERKEIPAPAATSTLPGSSVKATKALTSASPKVRELLRRLEKAAALNSTILLTGESGTGKTYFAREIHRLSPRSTEDFITVSCPALPRELLESELFGHERGSFTGATSSRAGRFEQASKGTLFLDEIGDLPAELQPKLLNVLQDREFFRVGGNKLLKTDTRVIAATNVDLRARVNAGGFREDLYYRLNIIELHIPPLRERKEDIEGLAGDILKRIAQRRGVEGWQLSEAAGAALLAFDWPGNVRQLENVLERATAFTDGTALGEKDLAPLLETRRDGPLGSSGRPLTLQEMERDVFIQTYHRSGKNKAKTARELGISERSVYNLLERHGLK</sequence>
<dbReference type="Gene3D" id="1.10.8.60">
    <property type="match status" value="1"/>
</dbReference>
<dbReference type="Proteomes" id="UP000501812">
    <property type="component" value="Chromosome"/>
</dbReference>
<dbReference type="AlphaFoldDB" id="A0A858RMK1"/>
<dbReference type="GO" id="GO:0000160">
    <property type="term" value="P:phosphorelay signal transduction system"/>
    <property type="evidence" value="ECO:0007669"/>
    <property type="project" value="InterPro"/>
</dbReference>
<dbReference type="InterPro" id="IPR058031">
    <property type="entry name" value="AAA_lid_NorR"/>
</dbReference>
<name>A0A858RMK1_9BACT</name>
<reference evidence="9 10" key="1">
    <citation type="submission" date="2020-04" db="EMBL/GenBank/DDBJ databases">
        <title>Luteolibacter sp. G-1-1-1 isolated from soil.</title>
        <authorList>
            <person name="Dahal R.H."/>
        </authorList>
    </citation>
    <scope>NUCLEOTIDE SEQUENCE [LARGE SCALE GENOMIC DNA]</scope>
    <source>
        <strain evidence="9 10">G-1-1-1</strain>
    </source>
</reference>
<dbReference type="RefSeq" id="WP_169455613.1">
    <property type="nucleotide sequence ID" value="NZ_CP051774.1"/>
</dbReference>
<dbReference type="PROSITE" id="PS50110">
    <property type="entry name" value="RESPONSE_REGULATORY"/>
    <property type="match status" value="1"/>
</dbReference>
<keyword evidence="4" id="KW-0238">DNA-binding</keyword>
<proteinExistence type="predicted"/>
<dbReference type="SUPFAM" id="SSF52540">
    <property type="entry name" value="P-loop containing nucleoside triphosphate hydrolases"/>
    <property type="match status" value="1"/>
</dbReference>
<dbReference type="InterPro" id="IPR003593">
    <property type="entry name" value="AAA+_ATPase"/>
</dbReference>
<dbReference type="CDD" id="cd17574">
    <property type="entry name" value="REC_OmpR"/>
    <property type="match status" value="1"/>
</dbReference>
<keyword evidence="5" id="KW-0804">Transcription</keyword>
<dbReference type="PROSITE" id="PS00688">
    <property type="entry name" value="SIGMA54_INTERACT_3"/>
    <property type="match status" value="1"/>
</dbReference>
<evidence type="ECO:0000313" key="10">
    <source>
        <dbReference type="Proteomes" id="UP000501812"/>
    </source>
</evidence>
<evidence type="ECO:0000259" key="7">
    <source>
        <dbReference type="PROSITE" id="PS50045"/>
    </source>
</evidence>
<dbReference type="Gene3D" id="3.40.50.300">
    <property type="entry name" value="P-loop containing nucleotide triphosphate hydrolases"/>
    <property type="match status" value="1"/>
</dbReference>
<protein>
    <submittedName>
        <fullName evidence="9">Sigma-54-dependent Fis family transcriptional regulator</fullName>
    </submittedName>
</protein>
<evidence type="ECO:0000313" key="9">
    <source>
        <dbReference type="EMBL" id="QJE97213.1"/>
    </source>
</evidence>
<evidence type="ECO:0000256" key="3">
    <source>
        <dbReference type="ARBA" id="ARBA00023015"/>
    </source>
</evidence>
<organism evidence="9 10">
    <name type="scientific">Luteolibacter luteus</name>
    <dbReference type="NCBI Taxonomy" id="2728835"/>
    <lineage>
        <taxon>Bacteria</taxon>
        <taxon>Pseudomonadati</taxon>
        <taxon>Verrucomicrobiota</taxon>
        <taxon>Verrucomicrobiia</taxon>
        <taxon>Verrucomicrobiales</taxon>
        <taxon>Verrucomicrobiaceae</taxon>
        <taxon>Luteolibacter</taxon>
    </lineage>
</organism>
<dbReference type="FunFam" id="3.40.50.300:FF:000006">
    <property type="entry name" value="DNA-binding transcriptional regulator NtrC"/>
    <property type="match status" value="1"/>
</dbReference>
<dbReference type="EMBL" id="CP051774">
    <property type="protein sequence ID" value="QJE97213.1"/>
    <property type="molecule type" value="Genomic_DNA"/>
</dbReference>
<dbReference type="GO" id="GO:0006355">
    <property type="term" value="P:regulation of DNA-templated transcription"/>
    <property type="evidence" value="ECO:0007669"/>
    <property type="project" value="InterPro"/>
</dbReference>
<evidence type="ECO:0000256" key="6">
    <source>
        <dbReference type="PROSITE-ProRule" id="PRU00169"/>
    </source>
</evidence>
<dbReference type="InterPro" id="IPR025944">
    <property type="entry name" value="Sigma_54_int_dom_CS"/>
</dbReference>
<dbReference type="InterPro" id="IPR001789">
    <property type="entry name" value="Sig_transdc_resp-reg_receiver"/>
</dbReference>
<dbReference type="CDD" id="cd00009">
    <property type="entry name" value="AAA"/>
    <property type="match status" value="1"/>
</dbReference>
<dbReference type="SMART" id="SM00382">
    <property type="entry name" value="AAA"/>
    <property type="match status" value="1"/>
</dbReference>
<dbReference type="PROSITE" id="PS00675">
    <property type="entry name" value="SIGMA54_INTERACT_1"/>
    <property type="match status" value="1"/>
</dbReference>
<dbReference type="SUPFAM" id="SSF46689">
    <property type="entry name" value="Homeodomain-like"/>
    <property type="match status" value="1"/>
</dbReference>
<keyword evidence="10" id="KW-1185">Reference proteome</keyword>
<keyword evidence="3" id="KW-0805">Transcription regulation</keyword>
<dbReference type="SUPFAM" id="SSF52172">
    <property type="entry name" value="CheY-like"/>
    <property type="match status" value="1"/>
</dbReference>
<dbReference type="InterPro" id="IPR027417">
    <property type="entry name" value="P-loop_NTPase"/>
</dbReference>
<dbReference type="GO" id="GO:0005524">
    <property type="term" value="F:ATP binding"/>
    <property type="evidence" value="ECO:0007669"/>
    <property type="project" value="UniProtKB-KW"/>
</dbReference>
<dbReference type="Gene3D" id="3.40.50.2300">
    <property type="match status" value="1"/>
</dbReference>